<feature type="compositionally biased region" description="Polar residues" evidence="1">
    <location>
        <begin position="7"/>
        <end position="20"/>
    </location>
</feature>
<organism evidence="2">
    <name type="scientific">Arundo donax</name>
    <name type="common">Giant reed</name>
    <name type="synonym">Donax arundinaceus</name>
    <dbReference type="NCBI Taxonomy" id="35708"/>
    <lineage>
        <taxon>Eukaryota</taxon>
        <taxon>Viridiplantae</taxon>
        <taxon>Streptophyta</taxon>
        <taxon>Embryophyta</taxon>
        <taxon>Tracheophyta</taxon>
        <taxon>Spermatophyta</taxon>
        <taxon>Magnoliopsida</taxon>
        <taxon>Liliopsida</taxon>
        <taxon>Poales</taxon>
        <taxon>Poaceae</taxon>
        <taxon>PACMAD clade</taxon>
        <taxon>Arundinoideae</taxon>
        <taxon>Arundineae</taxon>
        <taxon>Arundo</taxon>
    </lineage>
</organism>
<feature type="region of interest" description="Disordered" evidence="1">
    <location>
        <begin position="1"/>
        <end position="20"/>
    </location>
</feature>
<dbReference type="EMBL" id="GBRH01192921">
    <property type="protein sequence ID" value="JAE04975.1"/>
    <property type="molecule type" value="Transcribed_RNA"/>
</dbReference>
<proteinExistence type="predicted"/>
<evidence type="ECO:0000313" key="2">
    <source>
        <dbReference type="EMBL" id="JAE04975.1"/>
    </source>
</evidence>
<dbReference type="AlphaFoldDB" id="A0A0A9EW40"/>
<evidence type="ECO:0000256" key="1">
    <source>
        <dbReference type="SAM" id="MobiDB-lite"/>
    </source>
</evidence>
<protein>
    <submittedName>
        <fullName evidence="2">Uncharacterized protein</fullName>
    </submittedName>
</protein>
<name>A0A0A9EW40_ARUDO</name>
<accession>A0A0A9EW40</accession>
<reference evidence="2" key="1">
    <citation type="submission" date="2014-09" db="EMBL/GenBank/DDBJ databases">
        <authorList>
            <person name="Magalhaes I.L.F."/>
            <person name="Oliveira U."/>
            <person name="Santos F.R."/>
            <person name="Vidigal T.H.D.A."/>
            <person name="Brescovit A.D."/>
            <person name="Santos A.J."/>
        </authorList>
    </citation>
    <scope>NUCLEOTIDE SEQUENCE</scope>
    <source>
        <tissue evidence="2">Shoot tissue taken approximately 20 cm above the soil surface</tissue>
    </source>
</reference>
<reference evidence="2" key="2">
    <citation type="journal article" date="2015" name="Data Brief">
        <title>Shoot transcriptome of the giant reed, Arundo donax.</title>
        <authorList>
            <person name="Barrero R.A."/>
            <person name="Guerrero F.D."/>
            <person name="Moolhuijzen P."/>
            <person name="Goolsby J.A."/>
            <person name="Tidwell J."/>
            <person name="Bellgard S.E."/>
            <person name="Bellgard M.I."/>
        </authorList>
    </citation>
    <scope>NUCLEOTIDE SEQUENCE</scope>
    <source>
        <tissue evidence="2">Shoot tissue taken approximately 20 cm above the soil surface</tissue>
    </source>
</reference>
<sequence length="46" mass="4939">MPARASRSISTGIPSQGQTKHCVQLNTQSFFLIGRDVGGFDSAQSR</sequence>